<evidence type="ECO:0000256" key="2">
    <source>
        <dbReference type="ARBA" id="ARBA00023125"/>
    </source>
</evidence>
<evidence type="ECO:0000313" key="7">
    <source>
        <dbReference type="Proteomes" id="UP001611075"/>
    </source>
</evidence>
<keyword evidence="1" id="KW-0805">Transcription regulation</keyword>
<dbReference type="Gene3D" id="1.10.10.60">
    <property type="entry name" value="Homeodomain-like"/>
    <property type="match status" value="1"/>
</dbReference>
<dbReference type="InterPro" id="IPR001647">
    <property type="entry name" value="HTH_TetR"/>
</dbReference>
<reference evidence="6 7" key="1">
    <citation type="submission" date="2024-10" db="EMBL/GenBank/DDBJ databases">
        <title>The Natural Products Discovery Center: Release of the First 8490 Sequenced Strains for Exploring Actinobacteria Biosynthetic Diversity.</title>
        <authorList>
            <person name="Kalkreuter E."/>
            <person name="Kautsar S.A."/>
            <person name="Yang D."/>
            <person name="Bader C.D."/>
            <person name="Teijaro C.N."/>
            <person name="Fluegel L."/>
            <person name="Davis C.M."/>
            <person name="Simpson J.R."/>
            <person name="Lauterbach L."/>
            <person name="Steele A.D."/>
            <person name="Gui C."/>
            <person name="Meng S."/>
            <person name="Li G."/>
            <person name="Viehrig K."/>
            <person name="Ye F."/>
            <person name="Su P."/>
            <person name="Kiefer A.F."/>
            <person name="Nichols A."/>
            <person name="Cepeda A.J."/>
            <person name="Yan W."/>
            <person name="Fan B."/>
            <person name="Jiang Y."/>
            <person name="Adhikari A."/>
            <person name="Zheng C.-J."/>
            <person name="Schuster L."/>
            <person name="Cowan T.M."/>
            <person name="Smanski M.J."/>
            <person name="Chevrette M.G."/>
            <person name="De Carvalho L.P.S."/>
            <person name="Shen B."/>
        </authorList>
    </citation>
    <scope>NUCLEOTIDE SEQUENCE [LARGE SCALE GENOMIC DNA]</scope>
    <source>
        <strain evidence="6 7">NPDC021253</strain>
    </source>
</reference>
<dbReference type="SUPFAM" id="SSF48498">
    <property type="entry name" value="Tetracyclin repressor-like, C-terminal domain"/>
    <property type="match status" value="1"/>
</dbReference>
<dbReference type="InterPro" id="IPR050109">
    <property type="entry name" value="HTH-type_TetR-like_transc_reg"/>
</dbReference>
<evidence type="ECO:0000313" key="6">
    <source>
        <dbReference type="EMBL" id="MFI0795185.1"/>
    </source>
</evidence>
<dbReference type="Pfam" id="PF00440">
    <property type="entry name" value="TetR_N"/>
    <property type="match status" value="1"/>
</dbReference>
<name>A0ABW7SNB4_9ACTN</name>
<keyword evidence="7" id="KW-1185">Reference proteome</keyword>
<dbReference type="InterPro" id="IPR009057">
    <property type="entry name" value="Homeodomain-like_sf"/>
</dbReference>
<dbReference type="PRINTS" id="PR00455">
    <property type="entry name" value="HTHTETR"/>
</dbReference>
<feature type="domain" description="HTH tetR-type" evidence="5">
    <location>
        <begin position="13"/>
        <end position="73"/>
    </location>
</feature>
<evidence type="ECO:0000256" key="1">
    <source>
        <dbReference type="ARBA" id="ARBA00023015"/>
    </source>
</evidence>
<dbReference type="InterPro" id="IPR041347">
    <property type="entry name" value="MftR_C"/>
</dbReference>
<feature type="DNA-binding region" description="H-T-H motif" evidence="4">
    <location>
        <begin position="36"/>
        <end position="55"/>
    </location>
</feature>
<dbReference type="Proteomes" id="UP001611075">
    <property type="component" value="Unassembled WGS sequence"/>
</dbReference>
<accession>A0ABW7SNB4</accession>
<comment type="caution">
    <text evidence="6">The sequence shown here is derived from an EMBL/GenBank/DDBJ whole genome shotgun (WGS) entry which is preliminary data.</text>
</comment>
<protein>
    <submittedName>
        <fullName evidence="6">TetR/AcrR family transcriptional regulator</fullName>
    </submittedName>
</protein>
<sequence>MAERGSLRERNRRAVEREISEAAMRLFVEQGFAATTTDQIATEAGISPRSLFRYAGTKEDIVLGDMLAAGHAVQAALRDRPAAEGPWEALRAALQVLADDPDNTSERAFRIAEMFLHTPSLRARRLEKRLGWLDLLVPEIERRLGHAPGEVPDPAAHAIVSCALACLDTATEVWVRRGGQGDLTEIFDEAIRAVRG</sequence>
<evidence type="ECO:0000256" key="3">
    <source>
        <dbReference type="ARBA" id="ARBA00023163"/>
    </source>
</evidence>
<dbReference type="Pfam" id="PF17754">
    <property type="entry name" value="TetR_C_14"/>
    <property type="match status" value="1"/>
</dbReference>
<proteinExistence type="predicted"/>
<dbReference type="InterPro" id="IPR036271">
    <property type="entry name" value="Tet_transcr_reg_TetR-rel_C_sf"/>
</dbReference>
<gene>
    <name evidence="6" type="ORF">ACH4OY_21270</name>
</gene>
<dbReference type="EMBL" id="JBIRPU010000016">
    <property type="protein sequence ID" value="MFI0795185.1"/>
    <property type="molecule type" value="Genomic_DNA"/>
</dbReference>
<keyword evidence="2 4" id="KW-0238">DNA-binding</keyword>
<dbReference type="Gene3D" id="1.10.357.10">
    <property type="entry name" value="Tetracycline Repressor, domain 2"/>
    <property type="match status" value="1"/>
</dbReference>
<keyword evidence="3" id="KW-0804">Transcription</keyword>
<dbReference type="PROSITE" id="PS50977">
    <property type="entry name" value="HTH_TETR_2"/>
    <property type="match status" value="1"/>
</dbReference>
<evidence type="ECO:0000256" key="4">
    <source>
        <dbReference type="PROSITE-ProRule" id="PRU00335"/>
    </source>
</evidence>
<dbReference type="SUPFAM" id="SSF46689">
    <property type="entry name" value="Homeodomain-like"/>
    <property type="match status" value="1"/>
</dbReference>
<dbReference type="RefSeq" id="WP_396682166.1">
    <property type="nucleotide sequence ID" value="NZ_JBIRPU010000016.1"/>
</dbReference>
<dbReference type="PANTHER" id="PTHR30055">
    <property type="entry name" value="HTH-TYPE TRANSCRIPTIONAL REGULATOR RUTR"/>
    <property type="match status" value="1"/>
</dbReference>
<organism evidence="6 7">
    <name type="scientific">Micromonospora rubida</name>
    <dbReference type="NCBI Taxonomy" id="2697657"/>
    <lineage>
        <taxon>Bacteria</taxon>
        <taxon>Bacillati</taxon>
        <taxon>Actinomycetota</taxon>
        <taxon>Actinomycetes</taxon>
        <taxon>Micromonosporales</taxon>
        <taxon>Micromonosporaceae</taxon>
        <taxon>Micromonospora</taxon>
    </lineage>
</organism>
<evidence type="ECO:0000259" key="5">
    <source>
        <dbReference type="PROSITE" id="PS50977"/>
    </source>
</evidence>
<dbReference type="PANTHER" id="PTHR30055:SF238">
    <property type="entry name" value="MYCOFACTOCIN BIOSYNTHESIS TRANSCRIPTIONAL REGULATOR MFTR-RELATED"/>
    <property type="match status" value="1"/>
</dbReference>